<keyword evidence="2" id="KW-1185">Reference proteome</keyword>
<proteinExistence type="predicted"/>
<sequence length="331" mass="37387">MPQLLALPDELLLRIISLALLVHPRPAHILALSRRVYAFAVPLLYGYLRFPSVRSLACFPATPPRRPRTVTITLAGGEVGRGAFRELEHLFMKCLFGVRRTEGHVNPATSAHTQEYQQLIWLELDELRLCMHSTASSVTDDISLEALALVNPQRFVWTGPDPAHHFSIAIVPVACLNLFKHIGSWTNLEHLRLSNIQFPRFEYWDATGHSLYPLPVVPSLRTVYIGQATIVPIVPLTHFICTPGMSALRKVRLVDCYTESIWGPRVRRSDLERAALALYPADAEQLDMCQKSEEERIPHWVRDRIRAIVRCEAVTERIIGGDRSGGVQNLE</sequence>
<reference evidence="1" key="2">
    <citation type="journal article" date="2022" name="New Phytol.">
        <title>Evolutionary transition to the ectomycorrhizal habit in the genomes of a hyperdiverse lineage of mushroom-forming fungi.</title>
        <authorList>
            <person name="Looney B."/>
            <person name="Miyauchi S."/>
            <person name="Morin E."/>
            <person name="Drula E."/>
            <person name="Courty P.E."/>
            <person name="Kohler A."/>
            <person name="Kuo A."/>
            <person name="LaButti K."/>
            <person name="Pangilinan J."/>
            <person name="Lipzen A."/>
            <person name="Riley R."/>
            <person name="Andreopoulos W."/>
            <person name="He G."/>
            <person name="Johnson J."/>
            <person name="Nolan M."/>
            <person name="Tritt A."/>
            <person name="Barry K.W."/>
            <person name="Grigoriev I.V."/>
            <person name="Nagy L.G."/>
            <person name="Hibbett D."/>
            <person name="Henrissat B."/>
            <person name="Matheny P.B."/>
            <person name="Labbe J."/>
            <person name="Martin F.M."/>
        </authorList>
    </citation>
    <scope>NUCLEOTIDE SEQUENCE</scope>
    <source>
        <strain evidence="1">FP105234-sp</strain>
    </source>
</reference>
<comment type="caution">
    <text evidence="1">The sequence shown here is derived from an EMBL/GenBank/DDBJ whole genome shotgun (WGS) entry which is preliminary data.</text>
</comment>
<dbReference type="EMBL" id="MU275863">
    <property type="protein sequence ID" value="KAI0050328.1"/>
    <property type="molecule type" value="Genomic_DNA"/>
</dbReference>
<evidence type="ECO:0000313" key="2">
    <source>
        <dbReference type="Proteomes" id="UP000814033"/>
    </source>
</evidence>
<evidence type="ECO:0000313" key="1">
    <source>
        <dbReference type="EMBL" id="KAI0050328.1"/>
    </source>
</evidence>
<organism evidence="1 2">
    <name type="scientific">Auriscalpium vulgare</name>
    <dbReference type="NCBI Taxonomy" id="40419"/>
    <lineage>
        <taxon>Eukaryota</taxon>
        <taxon>Fungi</taxon>
        <taxon>Dikarya</taxon>
        <taxon>Basidiomycota</taxon>
        <taxon>Agaricomycotina</taxon>
        <taxon>Agaricomycetes</taxon>
        <taxon>Russulales</taxon>
        <taxon>Auriscalpiaceae</taxon>
        <taxon>Auriscalpium</taxon>
    </lineage>
</organism>
<accession>A0ACB8S2N1</accession>
<protein>
    <submittedName>
        <fullName evidence="1">Uncharacterized protein</fullName>
    </submittedName>
</protein>
<name>A0ACB8S2N1_9AGAM</name>
<reference evidence="1" key="1">
    <citation type="submission" date="2021-02" db="EMBL/GenBank/DDBJ databases">
        <authorList>
            <consortium name="DOE Joint Genome Institute"/>
            <person name="Ahrendt S."/>
            <person name="Looney B.P."/>
            <person name="Miyauchi S."/>
            <person name="Morin E."/>
            <person name="Drula E."/>
            <person name="Courty P.E."/>
            <person name="Chicoki N."/>
            <person name="Fauchery L."/>
            <person name="Kohler A."/>
            <person name="Kuo A."/>
            <person name="Labutti K."/>
            <person name="Pangilinan J."/>
            <person name="Lipzen A."/>
            <person name="Riley R."/>
            <person name="Andreopoulos W."/>
            <person name="He G."/>
            <person name="Johnson J."/>
            <person name="Barry K.W."/>
            <person name="Grigoriev I.V."/>
            <person name="Nagy L."/>
            <person name="Hibbett D."/>
            <person name="Henrissat B."/>
            <person name="Matheny P.B."/>
            <person name="Labbe J."/>
            <person name="Martin F."/>
        </authorList>
    </citation>
    <scope>NUCLEOTIDE SEQUENCE</scope>
    <source>
        <strain evidence="1">FP105234-sp</strain>
    </source>
</reference>
<dbReference type="Proteomes" id="UP000814033">
    <property type="component" value="Unassembled WGS sequence"/>
</dbReference>
<gene>
    <name evidence="1" type="ORF">FA95DRAFT_1555839</name>
</gene>